<comment type="subcellular location">
    <subcellularLocation>
        <location evidence="1">Nucleus</location>
    </subcellularLocation>
</comment>
<sequence length="483" mass="53997">MKRKAVAGGRTSSPKVSDTEPDATQTKKRIQSSKERNMPSNGAKAATAKRKSGRGTKKNPWVDEDFVMTSDKSPLIDIDLVKLLAKPEAWTCLDENEKKEILALLPESIHPVVEPSTENPDGIIPPLPEEFVRYSNVWRDAIRQFQVDLQHGKYDPKWLSQAHKAMNERAEGKFDARKERDFEAFWGQKQRYHTNVPAGDSATIDFKTLVMNGVFEVGDIWRYSRSQGKGAEKFLVEKEVAVISVDGETLTFAIPPGRRVILPSMTEDQLLVLCTKPEPEPTIESEPKSEPRIYDGENISITQAYIEENNQCVGTAQFKAEPNQITASEDCMDNKPADQTSIPDIKSLPNAEPPVDIMALEATPPDIETETTEVPNVIGQELPIKNLIFEELDDGCSTVSDPPDVIEEIDDADFHRSLQELGPAPPKDELEAKPSNTTIATELEKPDSCKHQTLLIPKNPLMKRLYNLKPRKWTLLPSPPSLQ</sequence>
<keyword evidence="5" id="KW-0805">Transcription regulation</keyword>
<feature type="region of interest" description="Disordered" evidence="8">
    <location>
        <begin position="1"/>
        <end position="61"/>
    </location>
</feature>
<dbReference type="AlphaFoldDB" id="C5FKU3"/>
<evidence type="ECO:0000259" key="9">
    <source>
        <dbReference type="PROSITE" id="PS51916"/>
    </source>
</evidence>
<gene>
    <name evidence="10" type="ORF">MCYG_03134</name>
</gene>
<evidence type="ECO:0000256" key="5">
    <source>
        <dbReference type="ARBA" id="ARBA00023015"/>
    </source>
</evidence>
<dbReference type="VEuPathDB" id="FungiDB:MCYG_03134"/>
<dbReference type="InterPro" id="IPR028020">
    <property type="entry name" value="ASX_DEUBAD_dom"/>
</dbReference>
<keyword evidence="2" id="KW-0479">Metal-binding</keyword>
<dbReference type="STRING" id="554155.C5FKU3"/>
<dbReference type="eggNOG" id="ENOG502S8M1">
    <property type="taxonomic scope" value="Eukaryota"/>
</dbReference>
<dbReference type="GO" id="GO:0008270">
    <property type="term" value="F:zinc ion binding"/>
    <property type="evidence" value="ECO:0007669"/>
    <property type="project" value="UniProtKB-KW"/>
</dbReference>
<evidence type="ECO:0000313" key="10">
    <source>
        <dbReference type="EMBL" id="EEQ30315.1"/>
    </source>
</evidence>
<organism evidence="10 11">
    <name type="scientific">Arthroderma otae (strain ATCC MYA-4605 / CBS 113480)</name>
    <name type="common">Microsporum canis</name>
    <dbReference type="NCBI Taxonomy" id="554155"/>
    <lineage>
        <taxon>Eukaryota</taxon>
        <taxon>Fungi</taxon>
        <taxon>Dikarya</taxon>
        <taxon>Ascomycota</taxon>
        <taxon>Pezizomycotina</taxon>
        <taxon>Eurotiomycetes</taxon>
        <taxon>Eurotiomycetidae</taxon>
        <taxon>Onygenales</taxon>
        <taxon>Arthrodermataceae</taxon>
        <taxon>Microsporum</taxon>
    </lineage>
</organism>
<dbReference type="PROSITE" id="PS51916">
    <property type="entry name" value="DEUBAD"/>
    <property type="match status" value="1"/>
</dbReference>
<dbReference type="EMBL" id="DS995703">
    <property type="protein sequence ID" value="EEQ30315.1"/>
    <property type="molecule type" value="Genomic_DNA"/>
</dbReference>
<dbReference type="InterPro" id="IPR044867">
    <property type="entry name" value="DEUBAD_dom"/>
</dbReference>
<dbReference type="OrthoDB" id="2289918at2759"/>
<feature type="domain" description="DEUBAD" evidence="9">
    <location>
        <begin position="71"/>
        <end position="191"/>
    </location>
</feature>
<dbReference type="GO" id="GO:0005634">
    <property type="term" value="C:nucleus"/>
    <property type="evidence" value="ECO:0007669"/>
    <property type="project" value="UniProtKB-SubCell"/>
</dbReference>
<evidence type="ECO:0000256" key="8">
    <source>
        <dbReference type="SAM" id="MobiDB-lite"/>
    </source>
</evidence>
<evidence type="ECO:0000313" key="11">
    <source>
        <dbReference type="Proteomes" id="UP000002035"/>
    </source>
</evidence>
<dbReference type="Pfam" id="PF13919">
    <property type="entry name" value="ASXH"/>
    <property type="match status" value="1"/>
</dbReference>
<dbReference type="Proteomes" id="UP000002035">
    <property type="component" value="Unassembled WGS sequence"/>
</dbReference>
<keyword evidence="6" id="KW-0804">Transcription</keyword>
<keyword evidence="7" id="KW-0539">Nucleus</keyword>
<evidence type="ECO:0000256" key="7">
    <source>
        <dbReference type="ARBA" id="ARBA00023242"/>
    </source>
</evidence>
<feature type="region of interest" description="Disordered" evidence="8">
    <location>
        <begin position="330"/>
        <end position="350"/>
    </location>
</feature>
<evidence type="ECO:0000256" key="2">
    <source>
        <dbReference type="ARBA" id="ARBA00022723"/>
    </source>
</evidence>
<evidence type="ECO:0000256" key="1">
    <source>
        <dbReference type="ARBA" id="ARBA00004123"/>
    </source>
</evidence>
<dbReference type="GeneID" id="9223717"/>
<feature type="compositionally biased region" description="Basic residues" evidence="8">
    <location>
        <begin position="47"/>
        <end position="57"/>
    </location>
</feature>
<dbReference type="RefSeq" id="XP_002847628.1">
    <property type="nucleotide sequence ID" value="XM_002847582.1"/>
</dbReference>
<evidence type="ECO:0000256" key="4">
    <source>
        <dbReference type="ARBA" id="ARBA00022833"/>
    </source>
</evidence>
<dbReference type="HOGENOM" id="CLU_564948_0_0_1"/>
<proteinExistence type="predicted"/>
<accession>C5FKU3</accession>
<reference evidence="11" key="1">
    <citation type="journal article" date="2012" name="MBio">
        <title>Comparative genome analysis of Trichophyton rubrum and related dermatophytes reveals candidate genes involved in infection.</title>
        <authorList>
            <person name="Martinez D.A."/>
            <person name="Oliver B.G."/>
            <person name="Graeser Y."/>
            <person name="Goldberg J.M."/>
            <person name="Li W."/>
            <person name="Martinez-Rossi N.M."/>
            <person name="Monod M."/>
            <person name="Shelest E."/>
            <person name="Barton R.C."/>
            <person name="Birch E."/>
            <person name="Brakhage A.A."/>
            <person name="Chen Z."/>
            <person name="Gurr S.J."/>
            <person name="Heiman D."/>
            <person name="Heitman J."/>
            <person name="Kosti I."/>
            <person name="Rossi A."/>
            <person name="Saif S."/>
            <person name="Samalova M."/>
            <person name="Saunders C.W."/>
            <person name="Shea T."/>
            <person name="Summerbell R.C."/>
            <person name="Xu J."/>
            <person name="Young S."/>
            <person name="Zeng Q."/>
            <person name="Birren B.W."/>
            <person name="Cuomo C.A."/>
            <person name="White T.C."/>
        </authorList>
    </citation>
    <scope>NUCLEOTIDE SEQUENCE [LARGE SCALE GENOMIC DNA]</scope>
    <source>
        <strain evidence="11">ATCC MYA-4605 / CBS 113480</strain>
    </source>
</reference>
<name>C5FKU3_ARTOC</name>
<evidence type="ECO:0000256" key="3">
    <source>
        <dbReference type="ARBA" id="ARBA00022771"/>
    </source>
</evidence>
<keyword evidence="11" id="KW-1185">Reference proteome</keyword>
<keyword evidence="4" id="KW-0862">Zinc</keyword>
<keyword evidence="3" id="KW-0863">Zinc-finger</keyword>
<protein>
    <recommendedName>
        <fullName evidence="9">DEUBAD domain-containing protein</fullName>
    </recommendedName>
</protein>
<evidence type="ECO:0000256" key="6">
    <source>
        <dbReference type="ARBA" id="ARBA00023163"/>
    </source>
</evidence>